<keyword evidence="3" id="KW-1185">Reference proteome</keyword>
<feature type="domain" description="F-box associated beta-propeller type 3" evidence="1">
    <location>
        <begin position="14"/>
        <end position="184"/>
    </location>
</feature>
<dbReference type="EMBL" id="JBJUIK010000008">
    <property type="protein sequence ID" value="KAL3519566.1"/>
    <property type="molecule type" value="Genomic_DNA"/>
</dbReference>
<sequence>MVLEKTLLTERYRLRNPGTKEILDLPNLLNTVYNMRMFYLPKTNNYKLIYIFGKKGTINGGCEVMTLGTDRTCRALDIPSLYGLGSEKMWSYIANTDNLLFITKFCDPGFGVSEIVCTDMGSEQFVNISIPQDLFSSWKNIRHFWWEEKLCLADKVEQELHVYILEDYKKEQWAQKKIVIHLSFLNEYPEFRHTFPYILADSWLWFFQGDTDHITYNIESKTVLTANRLPPGKRCLGTVKYTPASLARIQRKEEVNFEAIQPKKNPNTQGLEFSLRLWSSRLVKNLIKCLIALKILGGKRSGRSD</sequence>
<evidence type="ECO:0000313" key="2">
    <source>
        <dbReference type="EMBL" id="KAL3519566.1"/>
    </source>
</evidence>
<dbReference type="Pfam" id="PF08268">
    <property type="entry name" value="FBA_3"/>
    <property type="match status" value="1"/>
</dbReference>
<comment type="caution">
    <text evidence="2">The sequence shown here is derived from an EMBL/GenBank/DDBJ whole genome shotgun (WGS) entry which is preliminary data.</text>
</comment>
<accession>A0ABD2ZL56</accession>
<dbReference type="AlphaFoldDB" id="A0ABD2ZL56"/>
<gene>
    <name evidence="2" type="ORF">ACH5RR_017715</name>
</gene>
<name>A0ABD2ZL56_9GENT</name>
<dbReference type="PANTHER" id="PTHR31111:SF136">
    <property type="entry name" value="F-BOX ASSOCIATED DOMAIN-CONTAINING PROTEIN"/>
    <property type="match status" value="1"/>
</dbReference>
<evidence type="ECO:0000259" key="1">
    <source>
        <dbReference type="Pfam" id="PF08268"/>
    </source>
</evidence>
<proteinExistence type="predicted"/>
<dbReference type="PANTHER" id="PTHR31111">
    <property type="entry name" value="BNAA05G37150D PROTEIN-RELATED"/>
    <property type="match status" value="1"/>
</dbReference>
<dbReference type="Proteomes" id="UP001630127">
    <property type="component" value="Unassembled WGS sequence"/>
</dbReference>
<dbReference type="InterPro" id="IPR013187">
    <property type="entry name" value="F-box-assoc_dom_typ3"/>
</dbReference>
<protein>
    <recommendedName>
        <fullName evidence="1">F-box associated beta-propeller type 3 domain-containing protein</fullName>
    </recommendedName>
</protein>
<reference evidence="2 3" key="1">
    <citation type="submission" date="2024-11" db="EMBL/GenBank/DDBJ databases">
        <title>A near-complete genome assembly of Cinchona calisaya.</title>
        <authorList>
            <person name="Lian D.C."/>
            <person name="Zhao X.W."/>
            <person name="Wei L."/>
        </authorList>
    </citation>
    <scope>NUCLEOTIDE SEQUENCE [LARGE SCALE GENOMIC DNA]</scope>
    <source>
        <tissue evidence="2">Nenye</tissue>
    </source>
</reference>
<evidence type="ECO:0000313" key="3">
    <source>
        <dbReference type="Proteomes" id="UP001630127"/>
    </source>
</evidence>
<organism evidence="2 3">
    <name type="scientific">Cinchona calisaya</name>
    <dbReference type="NCBI Taxonomy" id="153742"/>
    <lineage>
        <taxon>Eukaryota</taxon>
        <taxon>Viridiplantae</taxon>
        <taxon>Streptophyta</taxon>
        <taxon>Embryophyta</taxon>
        <taxon>Tracheophyta</taxon>
        <taxon>Spermatophyta</taxon>
        <taxon>Magnoliopsida</taxon>
        <taxon>eudicotyledons</taxon>
        <taxon>Gunneridae</taxon>
        <taxon>Pentapetalae</taxon>
        <taxon>asterids</taxon>
        <taxon>lamiids</taxon>
        <taxon>Gentianales</taxon>
        <taxon>Rubiaceae</taxon>
        <taxon>Cinchonoideae</taxon>
        <taxon>Cinchoneae</taxon>
        <taxon>Cinchona</taxon>
    </lineage>
</organism>